<protein>
    <submittedName>
        <fullName evidence="1">HPr family phosphocarrier protein</fullName>
    </submittedName>
</protein>
<dbReference type="AlphaFoldDB" id="A0A923RP45"/>
<evidence type="ECO:0000313" key="2">
    <source>
        <dbReference type="Proteomes" id="UP000652477"/>
    </source>
</evidence>
<reference evidence="1" key="1">
    <citation type="submission" date="2020-08" db="EMBL/GenBank/DDBJ databases">
        <title>Genome public.</title>
        <authorList>
            <person name="Liu C."/>
            <person name="Sun Q."/>
        </authorList>
    </citation>
    <scope>NUCLEOTIDE SEQUENCE</scope>
    <source>
        <strain evidence="1">NSJ-55</strain>
    </source>
</reference>
<sequence length="77" mass="8992">MKINLNNITDINCFVKGIAYYEGDIVVTQGRHVINGRSFLGLHSLNLVEPIEVIIHSDRTDVEENFYNFIRKWKIEK</sequence>
<accession>A0A923RP45</accession>
<dbReference type="SUPFAM" id="SSF55594">
    <property type="entry name" value="HPr-like"/>
    <property type="match status" value="1"/>
</dbReference>
<dbReference type="Proteomes" id="UP000652477">
    <property type="component" value="Unassembled WGS sequence"/>
</dbReference>
<gene>
    <name evidence="1" type="ORF">H8S37_03915</name>
</gene>
<organism evidence="1 2">
    <name type="scientific">Mediterraneibacter hominis</name>
    <dbReference type="NCBI Taxonomy" id="2763054"/>
    <lineage>
        <taxon>Bacteria</taxon>
        <taxon>Bacillati</taxon>
        <taxon>Bacillota</taxon>
        <taxon>Clostridia</taxon>
        <taxon>Lachnospirales</taxon>
        <taxon>Lachnospiraceae</taxon>
        <taxon>Mediterraneibacter</taxon>
    </lineage>
</organism>
<keyword evidence="2" id="KW-1185">Reference proteome</keyword>
<name>A0A923RP45_9FIRM</name>
<dbReference type="RefSeq" id="WP_186874715.1">
    <property type="nucleotide sequence ID" value="NZ_JACOPF010000001.1"/>
</dbReference>
<comment type="caution">
    <text evidence="1">The sequence shown here is derived from an EMBL/GenBank/DDBJ whole genome shotgun (WGS) entry which is preliminary data.</text>
</comment>
<dbReference type="InterPro" id="IPR035895">
    <property type="entry name" value="HPr-like_sf"/>
</dbReference>
<dbReference type="EMBL" id="JACOPF010000001">
    <property type="protein sequence ID" value="MBC5688080.1"/>
    <property type="molecule type" value="Genomic_DNA"/>
</dbReference>
<proteinExistence type="predicted"/>
<evidence type="ECO:0000313" key="1">
    <source>
        <dbReference type="EMBL" id="MBC5688080.1"/>
    </source>
</evidence>